<dbReference type="EMBL" id="JOTN01000029">
    <property type="protein sequence ID" value="KEK17421.1"/>
    <property type="molecule type" value="Genomic_DNA"/>
</dbReference>
<comment type="caution">
    <text evidence="1">The sequence shown here is derived from an EMBL/GenBank/DDBJ whole genome shotgun (WGS) entry which is preliminary data.</text>
</comment>
<organism evidence="1 2">
    <name type="scientific">Bacillus manliponensis</name>
    <dbReference type="NCBI Taxonomy" id="574376"/>
    <lineage>
        <taxon>Bacteria</taxon>
        <taxon>Bacillati</taxon>
        <taxon>Bacillota</taxon>
        <taxon>Bacilli</taxon>
        <taxon>Bacillales</taxon>
        <taxon>Bacillaceae</taxon>
        <taxon>Bacillus</taxon>
        <taxon>Bacillus cereus group</taxon>
    </lineage>
</organism>
<sequence>MVIEYTSHLQNFLEGVSDEFNLSLIYKLLTQFTANSFRKGWVVKVFAINDRTILLKKFYYGIQKHFGGDCYDR</sequence>
<name>A0A073JTD1_9BACI</name>
<evidence type="ECO:0000313" key="1">
    <source>
        <dbReference type="EMBL" id="KEK17421.1"/>
    </source>
</evidence>
<proteinExistence type="predicted"/>
<evidence type="ECO:0000313" key="2">
    <source>
        <dbReference type="Proteomes" id="UP000027822"/>
    </source>
</evidence>
<gene>
    <name evidence="1" type="ORF">BAMA_13010</name>
</gene>
<reference evidence="1 2" key="1">
    <citation type="submission" date="2014-06" db="EMBL/GenBank/DDBJ databases">
        <title>Draft genome sequence of Bacillus manliponensis JCM 15802 (MCCC 1A00708).</title>
        <authorList>
            <person name="Lai Q."/>
            <person name="Liu Y."/>
            <person name="Shao Z."/>
        </authorList>
    </citation>
    <scope>NUCLEOTIDE SEQUENCE [LARGE SCALE GENOMIC DNA]</scope>
    <source>
        <strain evidence="1 2">JCM 15802</strain>
    </source>
</reference>
<protein>
    <submittedName>
        <fullName evidence="1">Uncharacterized protein</fullName>
    </submittedName>
</protein>
<dbReference type="STRING" id="574376.BAMA_13010"/>
<keyword evidence="2" id="KW-1185">Reference proteome</keyword>
<dbReference type="Proteomes" id="UP000027822">
    <property type="component" value="Unassembled WGS sequence"/>
</dbReference>
<dbReference type="AlphaFoldDB" id="A0A073JTD1"/>
<accession>A0A073JTD1</accession>